<feature type="non-terminal residue" evidence="1">
    <location>
        <position position="65"/>
    </location>
</feature>
<name>A0A8S4A3J1_9EUPU</name>
<sequence>LSREKMRRHHDLHELKAFVLEGRRDCQGLCLLSCILRCGSENVVPCSVLLCVFYWAHLLQQTHIQ</sequence>
<dbReference type="AlphaFoldDB" id="A0A8S4A3J1"/>
<evidence type="ECO:0000313" key="2">
    <source>
        <dbReference type="Proteomes" id="UP000678393"/>
    </source>
</evidence>
<feature type="non-terminal residue" evidence="1">
    <location>
        <position position="1"/>
    </location>
</feature>
<comment type="caution">
    <text evidence="1">The sequence shown here is derived from an EMBL/GenBank/DDBJ whole genome shotgun (WGS) entry which is preliminary data.</text>
</comment>
<organism evidence="1 2">
    <name type="scientific">Candidula unifasciata</name>
    <dbReference type="NCBI Taxonomy" id="100452"/>
    <lineage>
        <taxon>Eukaryota</taxon>
        <taxon>Metazoa</taxon>
        <taxon>Spiralia</taxon>
        <taxon>Lophotrochozoa</taxon>
        <taxon>Mollusca</taxon>
        <taxon>Gastropoda</taxon>
        <taxon>Heterobranchia</taxon>
        <taxon>Euthyneura</taxon>
        <taxon>Panpulmonata</taxon>
        <taxon>Eupulmonata</taxon>
        <taxon>Stylommatophora</taxon>
        <taxon>Helicina</taxon>
        <taxon>Helicoidea</taxon>
        <taxon>Geomitridae</taxon>
        <taxon>Candidula</taxon>
    </lineage>
</organism>
<accession>A0A8S4A3J1</accession>
<dbReference type="EMBL" id="CAJHNH020007346">
    <property type="protein sequence ID" value="CAG5134585.1"/>
    <property type="molecule type" value="Genomic_DNA"/>
</dbReference>
<evidence type="ECO:0000313" key="1">
    <source>
        <dbReference type="EMBL" id="CAG5134585.1"/>
    </source>
</evidence>
<dbReference type="Proteomes" id="UP000678393">
    <property type="component" value="Unassembled WGS sequence"/>
</dbReference>
<proteinExistence type="predicted"/>
<reference evidence="1" key="1">
    <citation type="submission" date="2021-04" db="EMBL/GenBank/DDBJ databases">
        <authorList>
            <consortium name="Molecular Ecology Group"/>
        </authorList>
    </citation>
    <scope>NUCLEOTIDE SEQUENCE</scope>
</reference>
<gene>
    <name evidence="1" type="ORF">CUNI_LOCUS20143</name>
</gene>
<protein>
    <submittedName>
        <fullName evidence="1">Uncharacterized protein</fullName>
    </submittedName>
</protein>
<keyword evidence="2" id="KW-1185">Reference proteome</keyword>